<feature type="chain" id="PRO_5043517568" evidence="3">
    <location>
        <begin position="20"/>
        <end position="465"/>
    </location>
</feature>
<protein>
    <submittedName>
        <fullName evidence="4">Uncharacterized protein</fullName>
    </submittedName>
</protein>
<dbReference type="InterPro" id="IPR001611">
    <property type="entry name" value="Leu-rich_rpt"/>
</dbReference>
<dbReference type="AlphaFoldDB" id="A0AAV4SFS8"/>
<dbReference type="SUPFAM" id="SSF52058">
    <property type="entry name" value="L domain-like"/>
    <property type="match status" value="1"/>
</dbReference>
<name>A0AAV4SFS8_9ARAC</name>
<dbReference type="Pfam" id="PF13855">
    <property type="entry name" value="LRR_8"/>
    <property type="match status" value="3"/>
</dbReference>
<evidence type="ECO:0000256" key="3">
    <source>
        <dbReference type="SAM" id="SignalP"/>
    </source>
</evidence>
<keyword evidence="2" id="KW-0677">Repeat</keyword>
<dbReference type="Pfam" id="PF00560">
    <property type="entry name" value="LRR_1"/>
    <property type="match status" value="2"/>
</dbReference>
<reference evidence="4 5" key="1">
    <citation type="submission" date="2021-06" db="EMBL/GenBank/DDBJ databases">
        <title>Caerostris darwini draft genome.</title>
        <authorList>
            <person name="Kono N."/>
            <person name="Arakawa K."/>
        </authorList>
    </citation>
    <scope>NUCLEOTIDE SEQUENCE [LARGE SCALE GENOMIC DNA]</scope>
</reference>
<dbReference type="SMART" id="SM00365">
    <property type="entry name" value="LRR_SD22"/>
    <property type="match status" value="6"/>
</dbReference>
<dbReference type="PANTHER" id="PTHR24366:SF96">
    <property type="entry name" value="LEUCINE RICH REPEAT CONTAINING 53"/>
    <property type="match status" value="1"/>
</dbReference>
<dbReference type="InterPro" id="IPR032675">
    <property type="entry name" value="LRR_dom_sf"/>
</dbReference>
<dbReference type="Gene3D" id="3.80.10.10">
    <property type="entry name" value="Ribonuclease Inhibitor"/>
    <property type="match status" value="3"/>
</dbReference>
<keyword evidence="3" id="KW-0732">Signal</keyword>
<gene>
    <name evidence="4" type="ORF">CDAR_612601</name>
</gene>
<dbReference type="FunFam" id="3.80.10.10:FF:001164">
    <property type="entry name" value="GH01279p"/>
    <property type="match status" value="1"/>
</dbReference>
<dbReference type="InterPro" id="IPR003591">
    <property type="entry name" value="Leu-rich_rpt_typical-subtyp"/>
</dbReference>
<dbReference type="Proteomes" id="UP001054837">
    <property type="component" value="Unassembled WGS sequence"/>
</dbReference>
<dbReference type="Pfam" id="PF13306">
    <property type="entry name" value="LRR_5"/>
    <property type="match status" value="1"/>
</dbReference>
<feature type="signal peptide" evidence="3">
    <location>
        <begin position="1"/>
        <end position="19"/>
    </location>
</feature>
<dbReference type="InterPro" id="IPR026906">
    <property type="entry name" value="LRR_5"/>
</dbReference>
<evidence type="ECO:0000313" key="4">
    <source>
        <dbReference type="EMBL" id="GIY32854.1"/>
    </source>
</evidence>
<dbReference type="PANTHER" id="PTHR24366">
    <property type="entry name" value="IG(IMMUNOGLOBULIN) AND LRR(LEUCINE RICH REPEAT) DOMAINS"/>
    <property type="match status" value="1"/>
</dbReference>
<evidence type="ECO:0000256" key="1">
    <source>
        <dbReference type="ARBA" id="ARBA00022614"/>
    </source>
</evidence>
<organism evidence="4 5">
    <name type="scientific">Caerostris darwini</name>
    <dbReference type="NCBI Taxonomy" id="1538125"/>
    <lineage>
        <taxon>Eukaryota</taxon>
        <taxon>Metazoa</taxon>
        <taxon>Ecdysozoa</taxon>
        <taxon>Arthropoda</taxon>
        <taxon>Chelicerata</taxon>
        <taxon>Arachnida</taxon>
        <taxon>Araneae</taxon>
        <taxon>Araneomorphae</taxon>
        <taxon>Entelegynae</taxon>
        <taxon>Araneoidea</taxon>
        <taxon>Araneidae</taxon>
        <taxon>Caerostris</taxon>
    </lineage>
</organism>
<dbReference type="InterPro" id="IPR025875">
    <property type="entry name" value="Leu-rich_rpt_4"/>
</dbReference>
<accession>A0AAV4SFS8</accession>
<dbReference type="SMART" id="SM00369">
    <property type="entry name" value="LRR_TYP"/>
    <property type="match status" value="11"/>
</dbReference>
<evidence type="ECO:0000313" key="5">
    <source>
        <dbReference type="Proteomes" id="UP001054837"/>
    </source>
</evidence>
<dbReference type="EMBL" id="BPLQ01007868">
    <property type="protein sequence ID" value="GIY32854.1"/>
    <property type="molecule type" value="Genomic_DNA"/>
</dbReference>
<keyword evidence="1" id="KW-0433">Leucine-rich repeat</keyword>
<sequence>MKSLSQLILVVALVYSSYAVPLKRSKFECPHPDEIYPCTCSSFPRKIVRCNDVKNLEIVQSVLEHRFNNPLPTLSISNMQTFQIPQHAFENVLATKIIVNGSNIRRIHDDAFLGQDALGILILSDDRLAEFPIEAIKRLPFLISLSLAGNFILKITDQSFTESRQLKSLILSENLISSIERNSFPRTLDSLNLVGNLIYNLNGTLIHLNNLEYLWLGNNRLQDIKGELKGLTQLKHLSLESNDIADIEGNFDDLLNLKFLNLANNKLEEIENGLRHLKSLRTLNISNNYITKIKGDFFESLNGLVTLDLSGNYLKNICKLLSPLQDMKVLSLSNSNLKSIDDDCFKGMRYLQSLDLSGNELKNIDAVTSHPFPKLLTLKLQSNRLEMFKHGLKNVRNLIELDISYNNFSTIRRQYFAHNVRVQQLRIAGNSWDCSDHLFQIFQELKKKAVEIFGAPICYLRKFAA</sequence>
<comment type="caution">
    <text evidence="4">The sequence shown here is derived from an EMBL/GenBank/DDBJ whole genome shotgun (WGS) entry which is preliminary data.</text>
</comment>
<proteinExistence type="predicted"/>
<dbReference type="PROSITE" id="PS51450">
    <property type="entry name" value="LRR"/>
    <property type="match status" value="7"/>
</dbReference>
<keyword evidence="5" id="KW-1185">Reference proteome</keyword>
<dbReference type="Pfam" id="PF12799">
    <property type="entry name" value="LRR_4"/>
    <property type="match status" value="1"/>
</dbReference>
<evidence type="ECO:0000256" key="2">
    <source>
        <dbReference type="ARBA" id="ARBA00022737"/>
    </source>
</evidence>